<feature type="domain" description="Transcription elongation factor GreA/GreB C-terminal" evidence="1">
    <location>
        <begin position="47"/>
        <end position="121"/>
    </location>
</feature>
<dbReference type="PANTHER" id="PTHR30437">
    <property type="entry name" value="TRANSCRIPTION ELONGATION FACTOR GREA"/>
    <property type="match status" value="1"/>
</dbReference>
<sequence>MSKSSEPRILLGETEHQTLLSLARSGRGEALLVELERARIVPDRKVPDDAVRMGARVTYLADGRREVTVRLVYPAEADIAEGRISVLTPVGTALLGLRPGQSIAFEAPDGSERSLTVKSVEAGSLKALPCPRGPGAPK</sequence>
<keyword evidence="2" id="KW-0808">Transferase</keyword>
<keyword evidence="3" id="KW-1185">Reference proteome</keyword>
<dbReference type="AlphaFoldDB" id="A0A433X880"/>
<dbReference type="Pfam" id="PF01272">
    <property type="entry name" value="GreA_GreB"/>
    <property type="match status" value="1"/>
</dbReference>
<comment type="caution">
    <text evidence="2">The sequence shown here is derived from an EMBL/GenBank/DDBJ whole genome shotgun (WGS) entry which is preliminary data.</text>
</comment>
<dbReference type="Proteomes" id="UP000281547">
    <property type="component" value="Unassembled WGS sequence"/>
</dbReference>
<evidence type="ECO:0000313" key="2">
    <source>
        <dbReference type="EMBL" id="RUT30297.1"/>
    </source>
</evidence>
<dbReference type="GO" id="GO:0003677">
    <property type="term" value="F:DNA binding"/>
    <property type="evidence" value="ECO:0007669"/>
    <property type="project" value="InterPro"/>
</dbReference>
<dbReference type="SUPFAM" id="SSF54534">
    <property type="entry name" value="FKBP-like"/>
    <property type="match status" value="1"/>
</dbReference>
<dbReference type="InterPro" id="IPR023459">
    <property type="entry name" value="Tscrpt_elong_fac_GreA/B_fam"/>
</dbReference>
<name>A0A433X880_9HYPH</name>
<dbReference type="OrthoDB" id="192847at2"/>
<dbReference type="InterPro" id="IPR001437">
    <property type="entry name" value="Tscrpt_elong_fac_GreA/B_C"/>
</dbReference>
<organism evidence="2 3">
    <name type="scientific">Arsenicitalea aurantiaca</name>
    <dbReference type="NCBI Taxonomy" id="1783274"/>
    <lineage>
        <taxon>Bacteria</taxon>
        <taxon>Pseudomonadati</taxon>
        <taxon>Pseudomonadota</taxon>
        <taxon>Alphaproteobacteria</taxon>
        <taxon>Hyphomicrobiales</taxon>
        <taxon>Devosiaceae</taxon>
        <taxon>Arsenicitalea</taxon>
    </lineage>
</organism>
<accession>A0A433X880</accession>
<dbReference type="InterPro" id="IPR036953">
    <property type="entry name" value="GreA/GreB_C_sf"/>
</dbReference>
<dbReference type="GO" id="GO:0070063">
    <property type="term" value="F:RNA polymerase binding"/>
    <property type="evidence" value="ECO:0007669"/>
    <property type="project" value="InterPro"/>
</dbReference>
<dbReference type="NCBIfam" id="NF004396">
    <property type="entry name" value="PRK05753.1"/>
    <property type="match status" value="1"/>
</dbReference>
<dbReference type="GO" id="GO:0032784">
    <property type="term" value="P:regulation of DNA-templated transcription elongation"/>
    <property type="evidence" value="ECO:0007669"/>
    <property type="project" value="InterPro"/>
</dbReference>
<dbReference type="GO" id="GO:0006354">
    <property type="term" value="P:DNA-templated transcription elongation"/>
    <property type="evidence" value="ECO:0007669"/>
    <property type="project" value="TreeGrafter"/>
</dbReference>
<dbReference type="PANTHER" id="PTHR30437:SF5">
    <property type="entry name" value="REGULATOR OF NUCLEOSIDE DIPHOSPHATE KINASE"/>
    <property type="match status" value="1"/>
</dbReference>
<reference evidence="2 3" key="1">
    <citation type="journal article" date="2016" name="Int. J. Syst. Evol. Microbiol.">
        <title>Arsenicitalea aurantiaca gen. nov., sp. nov., a new member of the family Hyphomicrobiaceae, isolated from high-arsenic sediment.</title>
        <authorList>
            <person name="Mu Y."/>
            <person name="Zhou L."/>
            <person name="Zeng X.C."/>
            <person name="Liu L."/>
            <person name="Pan Y."/>
            <person name="Chen X."/>
            <person name="Wang J."/>
            <person name="Li S."/>
            <person name="Li W.J."/>
            <person name="Wang Y."/>
        </authorList>
    </citation>
    <scope>NUCLEOTIDE SEQUENCE [LARGE SCALE GENOMIC DNA]</scope>
    <source>
        <strain evidence="2 3">42-50</strain>
    </source>
</reference>
<protein>
    <submittedName>
        <fullName evidence="2">Nucleoside diphosphate kinase regulator</fullName>
    </submittedName>
</protein>
<dbReference type="GO" id="GO:0016301">
    <property type="term" value="F:kinase activity"/>
    <property type="evidence" value="ECO:0007669"/>
    <property type="project" value="UniProtKB-KW"/>
</dbReference>
<evidence type="ECO:0000313" key="3">
    <source>
        <dbReference type="Proteomes" id="UP000281547"/>
    </source>
</evidence>
<proteinExistence type="predicted"/>
<dbReference type="Gene3D" id="3.10.50.30">
    <property type="entry name" value="Transcription elongation factor, GreA/GreB, C-terminal domain"/>
    <property type="match status" value="1"/>
</dbReference>
<dbReference type="RefSeq" id="WP_127189078.1">
    <property type="nucleotide sequence ID" value="NZ_RZNJ01000004.1"/>
</dbReference>
<keyword evidence="2" id="KW-0418">Kinase</keyword>
<dbReference type="EMBL" id="RZNJ01000004">
    <property type="protein sequence ID" value="RUT30297.1"/>
    <property type="molecule type" value="Genomic_DNA"/>
</dbReference>
<evidence type="ECO:0000259" key="1">
    <source>
        <dbReference type="Pfam" id="PF01272"/>
    </source>
</evidence>
<gene>
    <name evidence="2" type="ORF">EMQ25_13375</name>
</gene>